<feature type="transmembrane region" description="Helical" evidence="1">
    <location>
        <begin position="64"/>
        <end position="85"/>
    </location>
</feature>
<keyword evidence="1" id="KW-0472">Membrane</keyword>
<evidence type="ECO:0000313" key="3">
    <source>
        <dbReference type="Proteomes" id="UP001601303"/>
    </source>
</evidence>
<dbReference type="EMBL" id="JBIAHM010000015">
    <property type="protein sequence ID" value="MFE9604035.1"/>
    <property type="molecule type" value="Genomic_DNA"/>
</dbReference>
<dbReference type="Proteomes" id="UP001601303">
    <property type="component" value="Unassembled WGS sequence"/>
</dbReference>
<protein>
    <submittedName>
        <fullName evidence="2">Uncharacterized protein</fullName>
    </submittedName>
</protein>
<evidence type="ECO:0000256" key="1">
    <source>
        <dbReference type="SAM" id="Phobius"/>
    </source>
</evidence>
<organism evidence="2 3">
    <name type="scientific">Streptomyces hokutonensis</name>
    <dbReference type="NCBI Taxonomy" id="1306990"/>
    <lineage>
        <taxon>Bacteria</taxon>
        <taxon>Bacillati</taxon>
        <taxon>Actinomycetota</taxon>
        <taxon>Actinomycetes</taxon>
        <taxon>Kitasatosporales</taxon>
        <taxon>Streptomycetaceae</taxon>
        <taxon>Streptomyces</taxon>
    </lineage>
</organism>
<proteinExistence type="predicted"/>
<evidence type="ECO:0000313" key="2">
    <source>
        <dbReference type="EMBL" id="MFE9604035.1"/>
    </source>
</evidence>
<dbReference type="RefSeq" id="WP_388113032.1">
    <property type="nucleotide sequence ID" value="NZ_JBIAHM010000015.1"/>
</dbReference>
<keyword evidence="1" id="KW-0812">Transmembrane</keyword>
<accession>A0ABW6MD26</accession>
<gene>
    <name evidence="2" type="ORF">ACFYNQ_36460</name>
</gene>
<keyword evidence="1" id="KW-1133">Transmembrane helix</keyword>
<comment type="caution">
    <text evidence="2">The sequence shown here is derived from an EMBL/GenBank/DDBJ whole genome shotgun (WGS) entry which is preliminary data.</text>
</comment>
<sequence length="277" mass="29365">MAGKGGDQFDQFDQFADSPAAPYAYESQLVDAFGELGSGPEPPMPDLVPGAVVRGTRMRRRRRAGAAVSAAVMAGVLALGGHALLAPRPGTAPTLPAAEPTVWYPSLELLRSILPARYGAEVTAGNPRQPLRPGRYFRVTTADGNTADLYVGVSRTTVDSSYAHRTQACMNGTGRVLASPWNGLIYKCSLTRRGSGSVLHYYVSDMGLPKPSNPRNKNSWATGVSYMTSGGWTVQVIAGSLDEAAAGGRRARPWTDTPLLQVATDPRIFDAVKETGG</sequence>
<reference evidence="2 3" key="1">
    <citation type="submission" date="2024-10" db="EMBL/GenBank/DDBJ databases">
        <title>The Natural Products Discovery Center: Release of the First 8490 Sequenced Strains for Exploring Actinobacteria Biosynthetic Diversity.</title>
        <authorList>
            <person name="Kalkreuter E."/>
            <person name="Kautsar S.A."/>
            <person name="Yang D."/>
            <person name="Bader C.D."/>
            <person name="Teijaro C.N."/>
            <person name="Fluegel L."/>
            <person name="Davis C.M."/>
            <person name="Simpson J.R."/>
            <person name="Lauterbach L."/>
            <person name="Steele A.D."/>
            <person name="Gui C."/>
            <person name="Meng S."/>
            <person name="Li G."/>
            <person name="Viehrig K."/>
            <person name="Ye F."/>
            <person name="Su P."/>
            <person name="Kiefer A.F."/>
            <person name="Nichols A."/>
            <person name="Cepeda A.J."/>
            <person name="Yan W."/>
            <person name="Fan B."/>
            <person name="Jiang Y."/>
            <person name="Adhikari A."/>
            <person name="Zheng C.-J."/>
            <person name="Schuster L."/>
            <person name="Cowan T.M."/>
            <person name="Smanski M.J."/>
            <person name="Chevrette M.G."/>
            <person name="De Carvalho L.P.S."/>
            <person name="Shen B."/>
        </authorList>
    </citation>
    <scope>NUCLEOTIDE SEQUENCE [LARGE SCALE GENOMIC DNA]</scope>
    <source>
        <strain evidence="2 3">NPDC006488</strain>
    </source>
</reference>
<name>A0ABW6MD26_9ACTN</name>
<keyword evidence="3" id="KW-1185">Reference proteome</keyword>